<name>A0A1T4R847_9FIRM</name>
<organism evidence="1 2">
    <name type="scientific">Selenihalanaerobacter shriftii</name>
    <dbReference type="NCBI Taxonomy" id="142842"/>
    <lineage>
        <taxon>Bacteria</taxon>
        <taxon>Bacillati</taxon>
        <taxon>Bacillota</taxon>
        <taxon>Clostridia</taxon>
        <taxon>Halanaerobiales</taxon>
        <taxon>Halobacteroidaceae</taxon>
        <taxon>Selenihalanaerobacter</taxon>
    </lineage>
</organism>
<dbReference type="InterPro" id="IPR036280">
    <property type="entry name" value="Multihaem_cyt_sf"/>
</dbReference>
<sequence length="131" mass="14457">YILIFVIIILTVALINIIAIAKETKSIENLTKNNNQACIDCHQFGTNNSLKKIIPDDHMPVNNLKEEGVNACLRCHGQFTVELSKIVHKAHLVGNTRNNEFLAGVKEGENSCITCHELTPENGEMTITGSD</sequence>
<reference evidence="2" key="1">
    <citation type="submission" date="2017-02" db="EMBL/GenBank/DDBJ databases">
        <authorList>
            <person name="Varghese N."/>
            <person name="Submissions S."/>
        </authorList>
    </citation>
    <scope>NUCLEOTIDE SEQUENCE [LARGE SCALE GENOMIC DNA]</scope>
    <source>
        <strain evidence="2">ATCC BAA-73</strain>
    </source>
</reference>
<dbReference type="AlphaFoldDB" id="A0A1T4R847"/>
<feature type="non-terminal residue" evidence="1">
    <location>
        <position position="1"/>
    </location>
</feature>
<dbReference type="Proteomes" id="UP000190625">
    <property type="component" value="Unassembled WGS sequence"/>
</dbReference>
<accession>A0A1T4R847</accession>
<evidence type="ECO:0000313" key="1">
    <source>
        <dbReference type="EMBL" id="SKA12123.1"/>
    </source>
</evidence>
<dbReference type="SUPFAM" id="SSF48695">
    <property type="entry name" value="Multiheme cytochromes"/>
    <property type="match status" value="1"/>
</dbReference>
<dbReference type="EMBL" id="FUWM01000045">
    <property type="protein sequence ID" value="SKA12123.1"/>
    <property type="molecule type" value="Genomic_DNA"/>
</dbReference>
<keyword evidence="2" id="KW-1185">Reference proteome</keyword>
<evidence type="ECO:0000313" key="2">
    <source>
        <dbReference type="Proteomes" id="UP000190625"/>
    </source>
</evidence>
<dbReference type="Gene3D" id="1.10.1130.10">
    <property type="entry name" value="Flavocytochrome C3, Chain A"/>
    <property type="match status" value="1"/>
</dbReference>
<gene>
    <name evidence="1" type="ORF">SAMN02745118_02848</name>
</gene>
<proteinExistence type="predicted"/>
<protein>
    <submittedName>
        <fullName evidence="1">Uncharacterized protein</fullName>
    </submittedName>
</protein>